<accession>A0A439CUT8</accession>
<comment type="cofactor">
    <cofactor evidence="1 7">
        <name>heme</name>
        <dbReference type="ChEBI" id="CHEBI:30413"/>
    </cofactor>
</comment>
<dbReference type="PANTHER" id="PTHR46206:SF9">
    <property type="entry name" value="CYTOCHROME P450"/>
    <property type="match status" value="1"/>
</dbReference>
<dbReference type="SUPFAM" id="SSF48264">
    <property type="entry name" value="Cytochrome P450"/>
    <property type="match status" value="1"/>
</dbReference>
<comment type="caution">
    <text evidence="8">The sequence shown here is derived from an EMBL/GenBank/DDBJ whole genome shotgun (WGS) entry which is preliminary data.</text>
</comment>
<evidence type="ECO:0000256" key="3">
    <source>
        <dbReference type="ARBA" id="ARBA00022723"/>
    </source>
</evidence>
<evidence type="ECO:0000256" key="7">
    <source>
        <dbReference type="PIRSR" id="PIRSR602403-1"/>
    </source>
</evidence>
<dbReference type="CDD" id="cd11041">
    <property type="entry name" value="CYP503A1-like"/>
    <property type="match status" value="1"/>
</dbReference>
<evidence type="ECO:0000313" key="8">
    <source>
        <dbReference type="EMBL" id="RWA05912.1"/>
    </source>
</evidence>
<dbReference type="GO" id="GO:0005506">
    <property type="term" value="F:iron ion binding"/>
    <property type="evidence" value="ECO:0007669"/>
    <property type="project" value="InterPro"/>
</dbReference>
<protein>
    <recommendedName>
        <fullName evidence="10">Cytochrome P450</fullName>
    </recommendedName>
</protein>
<dbReference type="PRINTS" id="PR00465">
    <property type="entry name" value="EP450IV"/>
</dbReference>
<name>A0A439CUT8_9PEZI</name>
<keyword evidence="4" id="KW-0560">Oxidoreductase</keyword>
<dbReference type="InterPro" id="IPR001128">
    <property type="entry name" value="Cyt_P450"/>
</dbReference>
<evidence type="ECO:0000256" key="4">
    <source>
        <dbReference type="ARBA" id="ARBA00023002"/>
    </source>
</evidence>
<evidence type="ECO:0000313" key="9">
    <source>
        <dbReference type="Proteomes" id="UP000286045"/>
    </source>
</evidence>
<gene>
    <name evidence="8" type="ORF">EKO27_g9193</name>
</gene>
<keyword evidence="6" id="KW-0503">Monooxygenase</keyword>
<evidence type="ECO:0000256" key="1">
    <source>
        <dbReference type="ARBA" id="ARBA00001971"/>
    </source>
</evidence>
<sequence>MEAPNAPLLHNGTYDKLNAVLGADVSTFITTFSAWQALVLFLCLSWGVSSVSTNRRVKVAGAPVHGYWSWFEPTWFFKMRYAKDAHKTIVSGYHKYKDSPFVLRRQDHDITILPTKYVNELRTIPNAKLSRGRANFLEWGDQWAMHTLWSHSEWPIKAISENRNGQMTKYLEAIRKELDYAYQVEMPQMDDWTEIDIQPIIRKLLVRIIGKMIVGNPACRSEEWLHLGDHFTEDFVAASIIMRLLPKWLHPFFTNIIPQRWRLRKGLKDTRAIVDPAVRRHEEAKKQRAQGKEVDEEDSMLNWVIDNADKDQVLEALPQIVLVMFVPAAHTTAMAISNVLFDLCSHPEWADKLHAEVADVTKEFGPVGEKLPVKDWTGKLEFLDSFFQESQRMSQPISITPNRYAYEDVTFKDGLTIPKGALVGFVAVHNQIDPEIAPNPEVFDPTRCLRKRHSAPEEKDKHLAGQPSKENFAFGFGSQACPGRNYAVAVLKMVLSRMLTDYEFKFKPGDAKPKKYHLMEFIIPDPTATLMMRKRK</sequence>
<keyword evidence="7" id="KW-0349">Heme</keyword>
<dbReference type="PANTHER" id="PTHR46206">
    <property type="entry name" value="CYTOCHROME P450"/>
    <property type="match status" value="1"/>
</dbReference>
<dbReference type="Gene3D" id="1.10.630.10">
    <property type="entry name" value="Cytochrome P450"/>
    <property type="match status" value="1"/>
</dbReference>
<evidence type="ECO:0008006" key="10">
    <source>
        <dbReference type="Google" id="ProtNLM"/>
    </source>
</evidence>
<reference evidence="8 9" key="1">
    <citation type="submission" date="2018-12" db="EMBL/GenBank/DDBJ databases">
        <title>Draft genome sequence of Xylaria grammica IHI A82.</title>
        <authorList>
            <person name="Buettner E."/>
            <person name="Kellner H."/>
        </authorList>
    </citation>
    <scope>NUCLEOTIDE SEQUENCE [LARGE SCALE GENOMIC DNA]</scope>
    <source>
        <strain evidence="8 9">IHI A82</strain>
    </source>
</reference>
<evidence type="ECO:0000256" key="6">
    <source>
        <dbReference type="ARBA" id="ARBA00023033"/>
    </source>
</evidence>
<dbReference type="GO" id="GO:0020037">
    <property type="term" value="F:heme binding"/>
    <property type="evidence" value="ECO:0007669"/>
    <property type="project" value="InterPro"/>
</dbReference>
<evidence type="ECO:0000256" key="5">
    <source>
        <dbReference type="ARBA" id="ARBA00023004"/>
    </source>
</evidence>
<keyword evidence="9" id="KW-1185">Reference proteome</keyword>
<dbReference type="InterPro" id="IPR002403">
    <property type="entry name" value="Cyt_P450_E_grp-IV"/>
</dbReference>
<dbReference type="AlphaFoldDB" id="A0A439CUT8"/>
<dbReference type="Pfam" id="PF00067">
    <property type="entry name" value="p450"/>
    <property type="match status" value="1"/>
</dbReference>
<dbReference type="STRING" id="363999.A0A439CUT8"/>
<keyword evidence="5 7" id="KW-0408">Iron</keyword>
<organism evidence="8 9">
    <name type="scientific">Xylaria grammica</name>
    <dbReference type="NCBI Taxonomy" id="363999"/>
    <lineage>
        <taxon>Eukaryota</taxon>
        <taxon>Fungi</taxon>
        <taxon>Dikarya</taxon>
        <taxon>Ascomycota</taxon>
        <taxon>Pezizomycotina</taxon>
        <taxon>Sordariomycetes</taxon>
        <taxon>Xylariomycetidae</taxon>
        <taxon>Xylariales</taxon>
        <taxon>Xylariaceae</taxon>
        <taxon>Xylaria</taxon>
    </lineage>
</organism>
<dbReference type="EMBL" id="RYZI01000386">
    <property type="protein sequence ID" value="RWA05912.1"/>
    <property type="molecule type" value="Genomic_DNA"/>
</dbReference>
<feature type="binding site" description="axial binding residue" evidence="7">
    <location>
        <position position="481"/>
    </location>
    <ligand>
        <name>heme</name>
        <dbReference type="ChEBI" id="CHEBI:30413"/>
    </ligand>
    <ligandPart>
        <name>Fe</name>
        <dbReference type="ChEBI" id="CHEBI:18248"/>
    </ligandPart>
</feature>
<proteinExistence type="inferred from homology"/>
<evidence type="ECO:0000256" key="2">
    <source>
        <dbReference type="ARBA" id="ARBA00010617"/>
    </source>
</evidence>
<dbReference type="Proteomes" id="UP000286045">
    <property type="component" value="Unassembled WGS sequence"/>
</dbReference>
<keyword evidence="3 7" id="KW-0479">Metal-binding</keyword>
<comment type="similarity">
    <text evidence="2">Belongs to the cytochrome P450 family.</text>
</comment>
<dbReference type="InterPro" id="IPR036396">
    <property type="entry name" value="Cyt_P450_sf"/>
</dbReference>
<dbReference type="GO" id="GO:0016705">
    <property type="term" value="F:oxidoreductase activity, acting on paired donors, with incorporation or reduction of molecular oxygen"/>
    <property type="evidence" value="ECO:0007669"/>
    <property type="project" value="InterPro"/>
</dbReference>
<dbReference type="GO" id="GO:0004497">
    <property type="term" value="F:monooxygenase activity"/>
    <property type="evidence" value="ECO:0007669"/>
    <property type="project" value="UniProtKB-KW"/>
</dbReference>